<proteinExistence type="inferred from homology"/>
<dbReference type="PANTHER" id="PTHR43884">
    <property type="entry name" value="ACYL-COA DEHYDROGENASE"/>
    <property type="match status" value="1"/>
</dbReference>
<dbReference type="Gene3D" id="1.20.140.10">
    <property type="entry name" value="Butyryl-CoA Dehydrogenase, subunit A, domain 3"/>
    <property type="match status" value="2"/>
</dbReference>
<reference evidence="14" key="1">
    <citation type="submission" date="2022-12" db="EMBL/GenBank/DDBJ databases">
        <title>Chromosome-level genome assembly of the bean flower thrips Megalurothrips usitatus.</title>
        <authorList>
            <person name="Ma L."/>
            <person name="Liu Q."/>
            <person name="Li H."/>
            <person name="Cai W."/>
        </authorList>
    </citation>
    <scope>NUCLEOTIDE SEQUENCE</scope>
    <source>
        <strain evidence="14">Cailab_2022a</strain>
    </source>
</reference>
<keyword evidence="6" id="KW-0809">Transit peptide</keyword>
<comment type="similarity">
    <text evidence="3 9">Belongs to the acyl-CoA dehydrogenase family.</text>
</comment>
<keyword evidence="5 9" id="KW-0274">FAD</keyword>
<dbReference type="InterPro" id="IPR036250">
    <property type="entry name" value="AcylCo_DH-like_C"/>
</dbReference>
<gene>
    <name evidence="14" type="ORF">ONE63_007831</name>
</gene>
<evidence type="ECO:0000256" key="8">
    <source>
        <dbReference type="ARBA" id="ARBA00023128"/>
    </source>
</evidence>
<feature type="domain" description="Acyl-CoA dehydrogenase/oxidase N-terminal" evidence="12">
    <location>
        <begin position="116"/>
        <end position="197"/>
    </location>
</feature>
<dbReference type="Pfam" id="PF02771">
    <property type="entry name" value="Acyl-CoA_dh_N"/>
    <property type="match status" value="1"/>
</dbReference>
<evidence type="ECO:0000256" key="6">
    <source>
        <dbReference type="ARBA" id="ARBA00022946"/>
    </source>
</evidence>
<keyword evidence="4 9" id="KW-0285">Flavoprotein</keyword>
<dbReference type="SUPFAM" id="SSF47203">
    <property type="entry name" value="Acyl-CoA dehydrogenase C-terminal domain-like"/>
    <property type="match status" value="1"/>
</dbReference>
<evidence type="ECO:0000256" key="9">
    <source>
        <dbReference type="RuleBase" id="RU362125"/>
    </source>
</evidence>
<protein>
    <recommendedName>
        <fullName evidence="16">Acyl-CoA dehydrogenase family member 9, mitochondrial</fullName>
    </recommendedName>
</protein>
<comment type="cofactor">
    <cofactor evidence="1 9">
        <name>FAD</name>
        <dbReference type="ChEBI" id="CHEBI:57692"/>
    </cofactor>
</comment>
<evidence type="ECO:0000256" key="5">
    <source>
        <dbReference type="ARBA" id="ARBA00022827"/>
    </source>
</evidence>
<name>A0AAV7XTU4_9NEOP</name>
<evidence type="ECO:0008006" key="16">
    <source>
        <dbReference type="Google" id="ProtNLM"/>
    </source>
</evidence>
<dbReference type="InterPro" id="IPR037069">
    <property type="entry name" value="AcylCoA_DH/ox_N_sf"/>
</dbReference>
<evidence type="ECO:0000256" key="7">
    <source>
        <dbReference type="ARBA" id="ARBA00023002"/>
    </source>
</evidence>
<evidence type="ECO:0000256" key="4">
    <source>
        <dbReference type="ARBA" id="ARBA00022630"/>
    </source>
</evidence>
<comment type="caution">
    <text evidence="14">The sequence shown here is derived from an EMBL/GenBank/DDBJ whole genome shotgun (WGS) entry which is preliminary data.</text>
</comment>
<feature type="domain" description="ACAD9/ACADV-like C-terminal" evidence="13">
    <location>
        <begin position="512"/>
        <end position="630"/>
    </location>
</feature>
<evidence type="ECO:0000256" key="2">
    <source>
        <dbReference type="ARBA" id="ARBA00004173"/>
    </source>
</evidence>
<dbReference type="GO" id="GO:0003995">
    <property type="term" value="F:acyl-CoA dehydrogenase activity"/>
    <property type="evidence" value="ECO:0007669"/>
    <property type="project" value="TreeGrafter"/>
</dbReference>
<evidence type="ECO:0000313" key="15">
    <source>
        <dbReference type="Proteomes" id="UP001075354"/>
    </source>
</evidence>
<dbReference type="AlphaFoldDB" id="A0AAV7XTU4"/>
<comment type="subcellular location">
    <subcellularLocation>
        <location evidence="2">Mitochondrion</location>
    </subcellularLocation>
</comment>
<keyword evidence="7 9" id="KW-0560">Oxidoreductase</keyword>
<dbReference type="Proteomes" id="UP001075354">
    <property type="component" value="Chromosome 5"/>
</dbReference>
<evidence type="ECO:0000259" key="10">
    <source>
        <dbReference type="Pfam" id="PF00441"/>
    </source>
</evidence>
<accession>A0AAV7XTU4</accession>
<evidence type="ECO:0000313" key="14">
    <source>
        <dbReference type="EMBL" id="KAJ1527896.1"/>
    </source>
</evidence>
<dbReference type="InterPro" id="IPR009100">
    <property type="entry name" value="AcylCoA_DH/oxidase_NM_dom_sf"/>
</dbReference>
<dbReference type="InterPro" id="IPR049448">
    <property type="entry name" value="ACAD9/ACADV-like_C"/>
</dbReference>
<dbReference type="InterPro" id="IPR046373">
    <property type="entry name" value="Acyl-CoA_Oxase/DH_mid-dom_sf"/>
</dbReference>
<dbReference type="SUPFAM" id="SSF56645">
    <property type="entry name" value="Acyl-CoA dehydrogenase NM domain-like"/>
    <property type="match status" value="1"/>
</dbReference>
<dbReference type="Pfam" id="PF21343">
    <property type="entry name" value="ACAD9-ACADV_C"/>
    <property type="match status" value="1"/>
</dbReference>
<dbReference type="InterPro" id="IPR013786">
    <property type="entry name" value="AcylCoA_DH/ox_N"/>
</dbReference>
<sequence length="641" mass="71704">MLRVVLQGRHCLHPASFTSARPLVVSLKFLHTSYACHTSALEEMKEKERAIRPEPLPPKMKMEPFVKNLFRGKIDPHIFAFPELDQGALEIVDDMKLEMEKFLNAENISTFSPGPRISSEFIEKLKQVGIFKANIPKQYGGLELSCTEMIALAEVYAKDLSLFHTLNTHVHYISSLFSNFASEELKEKFLPSLASGDLQIGFALWEENAGVDVSKLNCTADFFGSSFILTGKKKWVCNGGIADKFIVFAAEEKNPIGGVPDVVTCFLVDKHAEGVSARSMDTLGVNGYNAWEVTFDKTVVPMENIIGVQGEGLSILRSLINGKLTLTGAYAGLLRDLLNATVHHAINKETFGKPLIEYHIVQQHLAEAATRIYALESISFMTADLYDNVEDPDIEVETAIVKLHSSETLLFVLQKCMAVLGSDAYLKDKPYERILRDALFSPMVESSADSLRMTIALHCLSHVGKNFQEHVIERRNPLFYPAKALKYMYTKQMKFFDIDPDYKAVVHEHCHPSLETPAELLEKAVILLGRCTEETLVRWGKDIDDQQMNLARLADIAVDLYVSAAVLARSSRALSIGLRNCDTDVNMAFAIGLEASKRVDTTVKLLLDSPYCNNDGNNIKIAETMLHERKYHAPHPLTRNF</sequence>
<feature type="domain" description="Acyl-CoA dehydrogenase/oxidase C-terminal" evidence="10">
    <location>
        <begin position="316"/>
        <end position="456"/>
    </location>
</feature>
<evidence type="ECO:0000256" key="3">
    <source>
        <dbReference type="ARBA" id="ARBA00009347"/>
    </source>
</evidence>
<dbReference type="GO" id="GO:0005739">
    <property type="term" value="C:mitochondrion"/>
    <property type="evidence" value="ECO:0007669"/>
    <property type="project" value="UniProtKB-SubCell"/>
</dbReference>
<dbReference type="EMBL" id="JAPTSV010000005">
    <property type="protein sequence ID" value="KAJ1527896.1"/>
    <property type="molecule type" value="Genomic_DNA"/>
</dbReference>
<dbReference type="InterPro" id="IPR006091">
    <property type="entry name" value="Acyl-CoA_Oxase/DH_mid-dom"/>
</dbReference>
<dbReference type="GO" id="GO:0006631">
    <property type="term" value="P:fatty acid metabolic process"/>
    <property type="evidence" value="ECO:0007669"/>
    <property type="project" value="UniProtKB-ARBA"/>
</dbReference>
<dbReference type="InterPro" id="IPR009075">
    <property type="entry name" value="AcylCo_DH/oxidase_C"/>
</dbReference>
<dbReference type="Pfam" id="PF02770">
    <property type="entry name" value="Acyl-CoA_dh_M"/>
    <property type="match status" value="1"/>
</dbReference>
<dbReference type="Pfam" id="PF00441">
    <property type="entry name" value="Acyl-CoA_dh_1"/>
    <property type="match status" value="1"/>
</dbReference>
<dbReference type="PANTHER" id="PTHR43884:SF9">
    <property type="entry name" value="COMPLEX I ASSEMBLY FACTOR ACAD9, MITOCHONDRIAL"/>
    <property type="match status" value="1"/>
</dbReference>
<evidence type="ECO:0000259" key="13">
    <source>
        <dbReference type="Pfam" id="PF21343"/>
    </source>
</evidence>
<evidence type="ECO:0000259" key="12">
    <source>
        <dbReference type="Pfam" id="PF02771"/>
    </source>
</evidence>
<keyword evidence="15" id="KW-1185">Reference proteome</keyword>
<evidence type="ECO:0000259" key="11">
    <source>
        <dbReference type="Pfam" id="PF02770"/>
    </source>
</evidence>
<dbReference type="GO" id="GO:0050660">
    <property type="term" value="F:flavin adenine dinucleotide binding"/>
    <property type="evidence" value="ECO:0007669"/>
    <property type="project" value="InterPro"/>
</dbReference>
<dbReference type="Gene3D" id="2.40.110.10">
    <property type="entry name" value="Butyryl-CoA Dehydrogenase, subunit A, domain 2"/>
    <property type="match status" value="1"/>
</dbReference>
<evidence type="ECO:0000256" key="1">
    <source>
        <dbReference type="ARBA" id="ARBA00001974"/>
    </source>
</evidence>
<keyword evidence="8" id="KW-0496">Mitochondrion</keyword>
<feature type="domain" description="Acyl-CoA oxidase/dehydrogenase middle" evidence="11">
    <location>
        <begin position="202"/>
        <end position="297"/>
    </location>
</feature>
<dbReference type="Gene3D" id="1.10.540.10">
    <property type="entry name" value="Acyl-CoA dehydrogenase/oxidase, N-terminal domain"/>
    <property type="match status" value="1"/>
</dbReference>
<organism evidence="14 15">
    <name type="scientific">Megalurothrips usitatus</name>
    <name type="common">bean blossom thrips</name>
    <dbReference type="NCBI Taxonomy" id="439358"/>
    <lineage>
        <taxon>Eukaryota</taxon>
        <taxon>Metazoa</taxon>
        <taxon>Ecdysozoa</taxon>
        <taxon>Arthropoda</taxon>
        <taxon>Hexapoda</taxon>
        <taxon>Insecta</taxon>
        <taxon>Pterygota</taxon>
        <taxon>Neoptera</taxon>
        <taxon>Paraneoptera</taxon>
        <taxon>Thysanoptera</taxon>
        <taxon>Terebrantia</taxon>
        <taxon>Thripoidea</taxon>
        <taxon>Thripidae</taxon>
        <taxon>Megalurothrips</taxon>
    </lineage>
</organism>